<evidence type="ECO:0000313" key="2">
    <source>
        <dbReference type="EMBL" id="MBC5727864.1"/>
    </source>
</evidence>
<proteinExistence type="predicted"/>
<dbReference type="NCBIfam" id="TIGR04518">
    <property type="entry name" value="ECF_S_folT_fam"/>
    <property type="match status" value="1"/>
</dbReference>
<feature type="transmembrane region" description="Helical" evidence="1">
    <location>
        <begin position="53"/>
        <end position="76"/>
    </location>
</feature>
<keyword evidence="1" id="KW-0472">Membrane</keyword>
<protein>
    <submittedName>
        <fullName evidence="2">Folate family ECF transporter S component</fullName>
    </submittedName>
</protein>
<dbReference type="Pfam" id="PF12822">
    <property type="entry name" value="ECF_trnsprt"/>
    <property type="match status" value="1"/>
</dbReference>
<comment type="caution">
    <text evidence="2">The sequence shown here is derived from an EMBL/GenBank/DDBJ whole genome shotgun (WGS) entry which is preliminary data.</text>
</comment>
<evidence type="ECO:0000256" key="1">
    <source>
        <dbReference type="SAM" id="Phobius"/>
    </source>
</evidence>
<keyword evidence="3" id="KW-1185">Reference proteome</keyword>
<dbReference type="InterPro" id="IPR030949">
    <property type="entry name" value="ECF_S_folate_fam"/>
</dbReference>
<sequence length="190" mass="20745">MSISKKFYNSFTELKSVKSLAMIAMLLALRIILGFIGNSTLPFFGNNVKLSGAFLPIAITGSMFGPVPAMIVGMLGDVLSFIMNPTGGAYFPGFTINGILTGLIYGLFLYKNEVTVPKVVIAWVINCIAVEIFLIAYWLFFLYGTSSGKSYFIYLSARLISQAVKCIPEILLILACGKIMSRVKLPQKAN</sequence>
<feature type="transmembrane region" description="Helical" evidence="1">
    <location>
        <begin position="120"/>
        <end position="140"/>
    </location>
</feature>
<gene>
    <name evidence="2" type="ORF">H8R91_04900</name>
</gene>
<name>A0ABR7HK06_9FIRM</name>
<dbReference type="EMBL" id="JACOPS010000002">
    <property type="protein sequence ID" value="MBC5727864.1"/>
    <property type="molecule type" value="Genomic_DNA"/>
</dbReference>
<organism evidence="2 3">
    <name type="scientific">Ruminococcus intestinalis</name>
    <dbReference type="NCBI Taxonomy" id="2763066"/>
    <lineage>
        <taxon>Bacteria</taxon>
        <taxon>Bacillati</taxon>
        <taxon>Bacillota</taxon>
        <taxon>Clostridia</taxon>
        <taxon>Eubacteriales</taxon>
        <taxon>Oscillospiraceae</taxon>
        <taxon>Ruminococcus</taxon>
    </lineage>
</organism>
<dbReference type="Proteomes" id="UP000636755">
    <property type="component" value="Unassembled WGS sequence"/>
</dbReference>
<dbReference type="Gene3D" id="1.10.1760.20">
    <property type="match status" value="1"/>
</dbReference>
<keyword evidence="1" id="KW-1133">Transmembrane helix</keyword>
<keyword evidence="1" id="KW-0812">Transmembrane</keyword>
<feature type="transmembrane region" description="Helical" evidence="1">
    <location>
        <begin position="20"/>
        <end position="41"/>
    </location>
</feature>
<feature type="transmembrane region" description="Helical" evidence="1">
    <location>
        <begin position="88"/>
        <end position="108"/>
    </location>
</feature>
<accession>A0ABR7HK06</accession>
<feature type="transmembrane region" description="Helical" evidence="1">
    <location>
        <begin position="152"/>
        <end position="175"/>
    </location>
</feature>
<dbReference type="InterPro" id="IPR024529">
    <property type="entry name" value="ECF_trnsprt_substrate-spec"/>
</dbReference>
<evidence type="ECO:0000313" key="3">
    <source>
        <dbReference type="Proteomes" id="UP000636755"/>
    </source>
</evidence>
<reference evidence="2 3" key="1">
    <citation type="submission" date="2020-08" db="EMBL/GenBank/DDBJ databases">
        <title>Genome public.</title>
        <authorList>
            <person name="Liu C."/>
            <person name="Sun Q."/>
        </authorList>
    </citation>
    <scope>NUCLEOTIDE SEQUENCE [LARGE SCALE GENOMIC DNA]</scope>
    <source>
        <strain evidence="2 3">NSJ-71</strain>
    </source>
</reference>
<dbReference type="RefSeq" id="WP_186935115.1">
    <property type="nucleotide sequence ID" value="NZ_JACOPS010000002.1"/>
</dbReference>